<keyword evidence="3" id="KW-1185">Reference proteome</keyword>
<comment type="caution">
    <text evidence="2">The sequence shown here is derived from an EMBL/GenBank/DDBJ whole genome shotgun (WGS) entry which is preliminary data.</text>
</comment>
<name>A0A7W5ZI49_9BACT</name>
<dbReference type="Pfam" id="PF07876">
    <property type="entry name" value="Dabb"/>
    <property type="match status" value="1"/>
</dbReference>
<dbReference type="Gene3D" id="3.30.70.100">
    <property type="match status" value="1"/>
</dbReference>
<gene>
    <name evidence="2" type="ORF">FHS57_001603</name>
</gene>
<reference evidence="2 3" key="1">
    <citation type="submission" date="2020-08" db="EMBL/GenBank/DDBJ databases">
        <title>Genomic Encyclopedia of Type Strains, Phase IV (KMG-IV): sequencing the most valuable type-strain genomes for metagenomic binning, comparative biology and taxonomic classification.</title>
        <authorList>
            <person name="Goeker M."/>
        </authorList>
    </citation>
    <scope>NUCLEOTIDE SEQUENCE [LARGE SCALE GENOMIC DNA]</scope>
    <source>
        <strain evidence="2 3">DSM 17976</strain>
    </source>
</reference>
<organism evidence="2 3">
    <name type="scientific">Runella defluvii</name>
    <dbReference type="NCBI Taxonomy" id="370973"/>
    <lineage>
        <taxon>Bacteria</taxon>
        <taxon>Pseudomonadati</taxon>
        <taxon>Bacteroidota</taxon>
        <taxon>Cytophagia</taxon>
        <taxon>Cytophagales</taxon>
        <taxon>Spirosomataceae</taxon>
        <taxon>Runella</taxon>
    </lineage>
</organism>
<proteinExistence type="predicted"/>
<dbReference type="EMBL" id="JACIBY010000003">
    <property type="protein sequence ID" value="MBB3837606.1"/>
    <property type="molecule type" value="Genomic_DNA"/>
</dbReference>
<dbReference type="AlphaFoldDB" id="A0A7W5ZI49"/>
<evidence type="ECO:0000259" key="1">
    <source>
        <dbReference type="PROSITE" id="PS51502"/>
    </source>
</evidence>
<dbReference type="SMART" id="SM00886">
    <property type="entry name" value="Dabb"/>
    <property type="match status" value="1"/>
</dbReference>
<dbReference type="SUPFAM" id="SSF54909">
    <property type="entry name" value="Dimeric alpha+beta barrel"/>
    <property type="match status" value="1"/>
</dbReference>
<protein>
    <recommendedName>
        <fullName evidence="1">Stress-response A/B barrel domain-containing protein</fullName>
    </recommendedName>
</protein>
<dbReference type="InterPro" id="IPR013097">
    <property type="entry name" value="Dabb"/>
</dbReference>
<dbReference type="InterPro" id="IPR011008">
    <property type="entry name" value="Dimeric_a/b-barrel"/>
</dbReference>
<dbReference type="RefSeq" id="WP_221225571.1">
    <property type="nucleotide sequence ID" value="NZ_JACIBY010000003.1"/>
</dbReference>
<dbReference type="Proteomes" id="UP000541352">
    <property type="component" value="Unassembled WGS sequence"/>
</dbReference>
<feature type="domain" description="Stress-response A/B barrel" evidence="1">
    <location>
        <begin position="40"/>
        <end position="132"/>
    </location>
</feature>
<evidence type="ECO:0000313" key="3">
    <source>
        <dbReference type="Proteomes" id="UP000541352"/>
    </source>
</evidence>
<evidence type="ECO:0000313" key="2">
    <source>
        <dbReference type="EMBL" id="MBB3837606.1"/>
    </source>
</evidence>
<sequence>MFYSTLMKPSRFQVVAFALSLALLLGLYGFASYQQSEKLYKHAVTVTFKSGTSDTQIGVVDQSFKGLAKLKMVRSYEWGVVDDAKDPAHVKHVYVFTFGDKKDLPLYGASPEHQAHMKVGADYIEAVSAVQYFQQ</sequence>
<dbReference type="PROSITE" id="PS51502">
    <property type="entry name" value="S_R_A_B_BARREL"/>
    <property type="match status" value="1"/>
</dbReference>
<accession>A0A7W5ZI49</accession>